<accession>G5AZH9</accession>
<organism evidence="1 2">
    <name type="scientific">Heterocephalus glaber</name>
    <name type="common">Naked mole rat</name>
    <dbReference type="NCBI Taxonomy" id="10181"/>
    <lineage>
        <taxon>Eukaryota</taxon>
        <taxon>Metazoa</taxon>
        <taxon>Chordata</taxon>
        <taxon>Craniata</taxon>
        <taxon>Vertebrata</taxon>
        <taxon>Euteleostomi</taxon>
        <taxon>Mammalia</taxon>
        <taxon>Eutheria</taxon>
        <taxon>Euarchontoglires</taxon>
        <taxon>Glires</taxon>
        <taxon>Rodentia</taxon>
        <taxon>Hystricomorpha</taxon>
        <taxon>Bathyergidae</taxon>
        <taxon>Heterocephalus</taxon>
    </lineage>
</organism>
<dbReference type="Proteomes" id="UP000006813">
    <property type="component" value="Unassembled WGS sequence"/>
</dbReference>
<evidence type="ECO:0000313" key="2">
    <source>
        <dbReference type="Proteomes" id="UP000006813"/>
    </source>
</evidence>
<sequence>MLQSPPAVVRWQQDGMHTIKLANTLTFQTYVLSLCGLGKMLNLNFFDEDPHGAVARTQDPGQAGAARCLERLSMSVARLLTAILETRRAFGFHFLWSTKRR</sequence>
<protein>
    <submittedName>
        <fullName evidence="1">Uncharacterized protein</fullName>
    </submittedName>
</protein>
<gene>
    <name evidence="1" type="ORF">GW7_18832</name>
</gene>
<dbReference type="InParanoid" id="G5AZH9"/>
<name>G5AZH9_HETGA</name>
<evidence type="ECO:0000313" key="1">
    <source>
        <dbReference type="EMBL" id="EHB02440.1"/>
    </source>
</evidence>
<dbReference type="AlphaFoldDB" id="G5AZH9"/>
<proteinExistence type="predicted"/>
<reference evidence="1 2" key="1">
    <citation type="journal article" date="2011" name="Nature">
        <title>Genome sequencing reveals insights into physiology and longevity of the naked mole rat.</title>
        <authorList>
            <person name="Kim E.B."/>
            <person name="Fang X."/>
            <person name="Fushan A.A."/>
            <person name="Huang Z."/>
            <person name="Lobanov A.V."/>
            <person name="Han L."/>
            <person name="Marino S.M."/>
            <person name="Sun X."/>
            <person name="Turanov A.A."/>
            <person name="Yang P."/>
            <person name="Yim S.H."/>
            <person name="Zhao X."/>
            <person name="Kasaikina M.V."/>
            <person name="Stoletzki N."/>
            <person name="Peng C."/>
            <person name="Polak P."/>
            <person name="Xiong Z."/>
            <person name="Kiezun A."/>
            <person name="Zhu Y."/>
            <person name="Chen Y."/>
            <person name="Kryukov G.V."/>
            <person name="Zhang Q."/>
            <person name="Peshkin L."/>
            <person name="Yang L."/>
            <person name="Bronson R.T."/>
            <person name="Buffenstein R."/>
            <person name="Wang B."/>
            <person name="Han C."/>
            <person name="Li Q."/>
            <person name="Chen L."/>
            <person name="Zhao W."/>
            <person name="Sunyaev S.R."/>
            <person name="Park T.J."/>
            <person name="Zhang G."/>
            <person name="Wang J."/>
            <person name="Gladyshev V.N."/>
        </authorList>
    </citation>
    <scope>NUCLEOTIDE SEQUENCE [LARGE SCALE GENOMIC DNA]</scope>
</reference>
<dbReference type="EMBL" id="JH167620">
    <property type="protein sequence ID" value="EHB02440.1"/>
    <property type="molecule type" value="Genomic_DNA"/>
</dbReference>